<accession>A0A2S7SSD6</accession>
<dbReference type="EMBL" id="PPSL01000006">
    <property type="protein sequence ID" value="PQJ09517.1"/>
    <property type="molecule type" value="Genomic_DNA"/>
</dbReference>
<evidence type="ECO:0000313" key="1">
    <source>
        <dbReference type="EMBL" id="PQJ09517.1"/>
    </source>
</evidence>
<dbReference type="Proteomes" id="UP000239872">
    <property type="component" value="Unassembled WGS sequence"/>
</dbReference>
<proteinExistence type="predicted"/>
<reference evidence="1 2" key="1">
    <citation type="submission" date="2018-01" db="EMBL/GenBank/DDBJ databases">
        <title>A novel member of the phylum Bacteroidetes isolated from glacier ice.</title>
        <authorList>
            <person name="Liu Q."/>
            <person name="Xin Y.-H."/>
        </authorList>
    </citation>
    <scope>NUCLEOTIDE SEQUENCE [LARGE SCALE GENOMIC DNA]</scope>
    <source>
        <strain evidence="1 2">RB1R16</strain>
    </source>
</reference>
<gene>
    <name evidence="1" type="ORF">CJD36_019965</name>
</gene>
<sequence>MHKYVLISKKFEGYLMYEYDQDGFLIEFKNCAYKMPQDQRESVLKSLRNALTHESFNAWVKAEGRTTIKIDDDLSFDRFWLIFDHARNKLIADKLWKAKAAYDKRYVHANMFSYQWYCKQSPWYNQQYPDTYLRGHFRDEWFKVYLKEKKDKEEKFSK</sequence>
<evidence type="ECO:0000313" key="2">
    <source>
        <dbReference type="Proteomes" id="UP000239872"/>
    </source>
</evidence>
<dbReference type="OrthoDB" id="1132132at2"/>
<comment type="caution">
    <text evidence="1">The sequence shown here is derived from an EMBL/GenBank/DDBJ whole genome shotgun (WGS) entry which is preliminary data.</text>
</comment>
<dbReference type="AlphaFoldDB" id="A0A2S7SSD6"/>
<dbReference type="RefSeq" id="WP_105040967.1">
    <property type="nucleotide sequence ID" value="NZ_PPSL01000006.1"/>
</dbReference>
<protein>
    <submittedName>
        <fullName evidence="1">Uncharacterized protein</fullName>
    </submittedName>
</protein>
<organism evidence="1 2">
    <name type="scientific">Flavipsychrobacter stenotrophus</name>
    <dbReference type="NCBI Taxonomy" id="2077091"/>
    <lineage>
        <taxon>Bacteria</taxon>
        <taxon>Pseudomonadati</taxon>
        <taxon>Bacteroidota</taxon>
        <taxon>Chitinophagia</taxon>
        <taxon>Chitinophagales</taxon>
        <taxon>Chitinophagaceae</taxon>
        <taxon>Flavipsychrobacter</taxon>
    </lineage>
</organism>
<keyword evidence="2" id="KW-1185">Reference proteome</keyword>
<name>A0A2S7SSD6_9BACT</name>